<keyword evidence="3" id="KW-0645">Protease</keyword>
<dbReference type="GO" id="GO:0006508">
    <property type="term" value="P:proteolysis"/>
    <property type="evidence" value="ECO:0007669"/>
    <property type="project" value="InterPro"/>
</dbReference>
<keyword evidence="3" id="KW-0031">Aminopeptidase</keyword>
<feature type="domain" description="Peptidase M28" evidence="2">
    <location>
        <begin position="112"/>
        <end position="330"/>
    </location>
</feature>
<dbReference type="PANTHER" id="PTHR12147">
    <property type="entry name" value="METALLOPEPTIDASE M28 FAMILY MEMBER"/>
    <property type="match status" value="1"/>
</dbReference>
<evidence type="ECO:0000313" key="4">
    <source>
        <dbReference type="Proteomes" id="UP000028534"/>
    </source>
</evidence>
<dbReference type="Pfam" id="PF04389">
    <property type="entry name" value="Peptidase_M28"/>
    <property type="match status" value="1"/>
</dbReference>
<sequence length="343" mass="37309">MDSEGADASGMPTKAILIAAILLIIAAPIAILFWMTGVPGRSHQGPLPRLTAEQRALSGRLKTDVALIARKPHNAAHLREMDHVAHYIEMELRQAGYAPHRQPIQGVPGVFNIEAMLEPANGDAPTLVIGAHYDGYGTTPGANDNGSGTAATLELARALSDLRGRSRFRLRFAFFANEEPPYFQTAHMGSLTYAKALAAGRESTLGMISLETIGFYSDAKGSQHYPFPLSALYPDTGNFIAFVGMTSSHPFIRATVAAFRRKAAFPSVGGSAPGFVQGIDWSDHWAFAQVGMPALMITDTAPFRYRYYHSEADTPDRLDYDRMARVVDGMERVVRAWARKGAL</sequence>
<dbReference type="EMBL" id="JGVR01000014">
    <property type="protein sequence ID" value="KEZ18739.1"/>
    <property type="molecule type" value="Genomic_DNA"/>
</dbReference>
<comment type="caution">
    <text evidence="3">The sequence shown here is derived from an EMBL/GenBank/DDBJ whole genome shotgun (WGS) entry which is preliminary data.</text>
</comment>
<accession>A0A084EL97</accession>
<gene>
    <name evidence="3" type="ORF">CP98_02450</name>
</gene>
<reference evidence="3 4" key="1">
    <citation type="submission" date="2014-03" db="EMBL/GenBank/DDBJ databases">
        <title>Genome sequence of Sphingobium yanoikuyae B1.</title>
        <authorList>
            <person name="Gan H.M."/>
            <person name="Gan H.Y."/>
            <person name="Savka M.A."/>
        </authorList>
    </citation>
    <scope>NUCLEOTIDE SEQUENCE [LARGE SCALE GENOMIC DNA]</scope>
    <source>
        <strain evidence="3 4">B1</strain>
    </source>
</reference>
<feature type="transmembrane region" description="Helical" evidence="1">
    <location>
        <begin position="15"/>
        <end position="35"/>
    </location>
</feature>
<dbReference type="GO" id="GO:0004177">
    <property type="term" value="F:aminopeptidase activity"/>
    <property type="evidence" value="ECO:0007669"/>
    <property type="project" value="UniProtKB-KW"/>
</dbReference>
<dbReference type="InterPro" id="IPR007484">
    <property type="entry name" value="Peptidase_M28"/>
</dbReference>
<dbReference type="GO" id="GO:0008235">
    <property type="term" value="F:metalloexopeptidase activity"/>
    <property type="evidence" value="ECO:0007669"/>
    <property type="project" value="InterPro"/>
</dbReference>
<dbReference type="PATRIC" id="fig|13690.10.peg.2516"/>
<evidence type="ECO:0000313" key="3">
    <source>
        <dbReference type="EMBL" id="KEZ18739.1"/>
    </source>
</evidence>
<proteinExistence type="predicted"/>
<protein>
    <submittedName>
        <fullName evidence="3">Putative aminopeptidase</fullName>
    </submittedName>
</protein>
<dbReference type="AlphaFoldDB" id="A0A084EL97"/>
<dbReference type="SUPFAM" id="SSF53187">
    <property type="entry name" value="Zn-dependent exopeptidases"/>
    <property type="match status" value="1"/>
</dbReference>
<dbReference type="PANTHER" id="PTHR12147:SF26">
    <property type="entry name" value="PEPTIDASE M28 DOMAIN-CONTAINING PROTEIN"/>
    <property type="match status" value="1"/>
</dbReference>
<dbReference type="eggNOG" id="COG2234">
    <property type="taxonomic scope" value="Bacteria"/>
</dbReference>
<keyword evidence="1" id="KW-1133">Transmembrane helix</keyword>
<dbReference type="Proteomes" id="UP000028534">
    <property type="component" value="Unassembled WGS sequence"/>
</dbReference>
<keyword evidence="1" id="KW-0812">Transmembrane</keyword>
<organism evidence="3 4">
    <name type="scientific">Sphingobium yanoikuyae</name>
    <name type="common">Sphingomonas yanoikuyae</name>
    <dbReference type="NCBI Taxonomy" id="13690"/>
    <lineage>
        <taxon>Bacteria</taxon>
        <taxon>Pseudomonadati</taxon>
        <taxon>Pseudomonadota</taxon>
        <taxon>Alphaproteobacteria</taxon>
        <taxon>Sphingomonadales</taxon>
        <taxon>Sphingomonadaceae</taxon>
        <taxon>Sphingobium</taxon>
    </lineage>
</organism>
<dbReference type="Gene3D" id="3.40.630.10">
    <property type="entry name" value="Zn peptidases"/>
    <property type="match status" value="1"/>
</dbReference>
<keyword evidence="3" id="KW-0378">Hydrolase</keyword>
<evidence type="ECO:0000259" key="2">
    <source>
        <dbReference type="Pfam" id="PF04389"/>
    </source>
</evidence>
<keyword evidence="1" id="KW-0472">Membrane</keyword>
<dbReference type="InterPro" id="IPR045175">
    <property type="entry name" value="M28_fam"/>
</dbReference>
<evidence type="ECO:0000256" key="1">
    <source>
        <dbReference type="SAM" id="Phobius"/>
    </source>
</evidence>
<name>A0A084EL97_SPHYA</name>